<evidence type="ECO:0000313" key="22">
    <source>
        <dbReference type="Proteomes" id="UP000288212"/>
    </source>
</evidence>
<keyword evidence="10 18" id="KW-0028">Amino-acid biosynthesis</keyword>
<feature type="domain" description="3-dehydroquinate synthase N-terminal" evidence="19">
    <location>
        <begin position="78"/>
        <end position="189"/>
    </location>
</feature>
<dbReference type="Pfam" id="PF01761">
    <property type="entry name" value="DHQ_synthase"/>
    <property type="match status" value="1"/>
</dbReference>
<feature type="binding site" evidence="18">
    <location>
        <position position="274"/>
    </location>
    <ligand>
        <name>Zn(2+)</name>
        <dbReference type="ChEBI" id="CHEBI:29105"/>
    </ligand>
</feature>
<comment type="cofactor">
    <cofactor evidence="18">
        <name>Co(2+)</name>
        <dbReference type="ChEBI" id="CHEBI:48828"/>
    </cofactor>
    <cofactor evidence="18">
        <name>Zn(2+)</name>
        <dbReference type="ChEBI" id="CHEBI:29105"/>
    </cofactor>
    <text evidence="18">Binds 1 divalent metal cation per subunit. Can use either Co(2+) or Zn(2+).</text>
</comment>
<dbReference type="HAMAP" id="MF_00110">
    <property type="entry name" value="DHQ_synthase"/>
    <property type="match status" value="1"/>
</dbReference>
<dbReference type="FunFam" id="3.40.50.1970:FF:000001">
    <property type="entry name" value="3-dehydroquinate synthase"/>
    <property type="match status" value="1"/>
</dbReference>
<dbReference type="GO" id="GO:0008652">
    <property type="term" value="P:amino acid biosynthetic process"/>
    <property type="evidence" value="ECO:0007669"/>
    <property type="project" value="UniProtKB-KW"/>
</dbReference>
<dbReference type="GO" id="GO:0000166">
    <property type="term" value="F:nucleotide binding"/>
    <property type="evidence" value="ECO:0007669"/>
    <property type="project" value="UniProtKB-KW"/>
</dbReference>
<evidence type="ECO:0000256" key="5">
    <source>
        <dbReference type="ARBA" id="ARBA00004661"/>
    </source>
</evidence>
<dbReference type="RefSeq" id="WP_126793558.1">
    <property type="nucleotide sequence ID" value="NZ_PIPI01000007.1"/>
</dbReference>
<keyword evidence="17 18" id="KW-0170">Cobalt</keyword>
<evidence type="ECO:0000256" key="4">
    <source>
        <dbReference type="ARBA" id="ARBA00004496"/>
    </source>
</evidence>
<keyword evidence="13 18" id="KW-0862">Zinc</keyword>
<dbReference type="NCBIfam" id="TIGR01357">
    <property type="entry name" value="aroB"/>
    <property type="match status" value="1"/>
</dbReference>
<feature type="binding site" evidence="18">
    <location>
        <begin position="139"/>
        <end position="140"/>
    </location>
    <ligand>
        <name>NAD(+)</name>
        <dbReference type="ChEBI" id="CHEBI:57540"/>
    </ligand>
</feature>
<dbReference type="InterPro" id="IPR030960">
    <property type="entry name" value="DHQS/DOIS_N"/>
</dbReference>
<dbReference type="PIRSF" id="PIRSF001455">
    <property type="entry name" value="DHQ_synth"/>
    <property type="match status" value="1"/>
</dbReference>
<evidence type="ECO:0000256" key="9">
    <source>
        <dbReference type="ARBA" id="ARBA00022490"/>
    </source>
</evidence>
<feature type="binding site" evidence="18">
    <location>
        <begin position="81"/>
        <end position="86"/>
    </location>
    <ligand>
        <name>NAD(+)</name>
        <dbReference type="ChEBI" id="CHEBI:57540"/>
    </ligand>
</feature>
<dbReference type="PANTHER" id="PTHR43622:SF7">
    <property type="entry name" value="3-DEHYDROQUINATE SYNTHASE, CHLOROPLASTIC"/>
    <property type="match status" value="1"/>
</dbReference>
<dbReference type="EC" id="4.2.3.4" evidence="7 18"/>
<evidence type="ECO:0000313" key="21">
    <source>
        <dbReference type="EMBL" id="RUO18855.1"/>
    </source>
</evidence>
<accession>A0A432VRE2</accession>
<comment type="pathway">
    <text evidence="5 18">Metabolic intermediate biosynthesis; chorismate biosynthesis; chorismate from D-erythrose 4-phosphate and phosphoenolpyruvate: step 2/7.</text>
</comment>
<dbReference type="Gene3D" id="3.40.50.1970">
    <property type="match status" value="1"/>
</dbReference>
<dbReference type="AlphaFoldDB" id="A0A432VRE2"/>
<evidence type="ECO:0000256" key="12">
    <source>
        <dbReference type="ARBA" id="ARBA00022741"/>
    </source>
</evidence>
<evidence type="ECO:0000256" key="11">
    <source>
        <dbReference type="ARBA" id="ARBA00022723"/>
    </source>
</evidence>
<evidence type="ECO:0000256" key="3">
    <source>
        <dbReference type="ARBA" id="ARBA00003485"/>
    </source>
</evidence>
<dbReference type="Pfam" id="PF24621">
    <property type="entry name" value="DHQS_C"/>
    <property type="match status" value="1"/>
</dbReference>
<comment type="subcellular location">
    <subcellularLocation>
        <location evidence="4 18">Cytoplasm</location>
    </subcellularLocation>
</comment>
<feature type="binding site" evidence="18">
    <location>
        <position position="194"/>
    </location>
    <ligand>
        <name>Zn(2+)</name>
        <dbReference type="ChEBI" id="CHEBI:29105"/>
    </ligand>
</feature>
<organism evidence="21 22">
    <name type="scientific">Aliidiomarina haloalkalitolerans</name>
    <dbReference type="NCBI Taxonomy" id="859059"/>
    <lineage>
        <taxon>Bacteria</taxon>
        <taxon>Pseudomonadati</taxon>
        <taxon>Pseudomonadota</taxon>
        <taxon>Gammaproteobacteria</taxon>
        <taxon>Alteromonadales</taxon>
        <taxon>Idiomarinaceae</taxon>
        <taxon>Aliidiomarina</taxon>
    </lineage>
</organism>
<feature type="binding site" evidence="18">
    <location>
        <position position="257"/>
    </location>
    <ligand>
        <name>Zn(2+)</name>
        <dbReference type="ChEBI" id="CHEBI:29105"/>
    </ligand>
</feature>
<dbReference type="SUPFAM" id="SSF56796">
    <property type="entry name" value="Dehydroquinate synthase-like"/>
    <property type="match status" value="1"/>
</dbReference>
<evidence type="ECO:0000259" key="19">
    <source>
        <dbReference type="Pfam" id="PF01761"/>
    </source>
</evidence>
<keyword evidence="22" id="KW-1185">Reference proteome</keyword>
<evidence type="ECO:0000259" key="20">
    <source>
        <dbReference type="Pfam" id="PF24621"/>
    </source>
</evidence>
<comment type="catalytic activity">
    <reaction evidence="1 18">
        <text>7-phospho-2-dehydro-3-deoxy-D-arabino-heptonate = 3-dehydroquinate + phosphate</text>
        <dbReference type="Rhea" id="RHEA:21968"/>
        <dbReference type="ChEBI" id="CHEBI:32364"/>
        <dbReference type="ChEBI" id="CHEBI:43474"/>
        <dbReference type="ChEBI" id="CHEBI:58394"/>
        <dbReference type="EC" id="4.2.3.4"/>
    </reaction>
</comment>
<gene>
    <name evidence="18" type="primary">aroB</name>
    <name evidence="21" type="ORF">CWE06_09665</name>
</gene>
<dbReference type="GO" id="GO:0003856">
    <property type="term" value="F:3-dehydroquinate synthase activity"/>
    <property type="evidence" value="ECO:0007669"/>
    <property type="project" value="UniProtKB-UniRule"/>
</dbReference>
<dbReference type="UniPathway" id="UPA00053">
    <property type="reaction ID" value="UER00085"/>
</dbReference>
<evidence type="ECO:0000256" key="16">
    <source>
        <dbReference type="ARBA" id="ARBA00023239"/>
    </source>
</evidence>
<evidence type="ECO:0000256" key="2">
    <source>
        <dbReference type="ARBA" id="ARBA00001911"/>
    </source>
</evidence>
<name>A0A432VRE2_9GAMM</name>
<dbReference type="PANTHER" id="PTHR43622">
    <property type="entry name" value="3-DEHYDROQUINATE SYNTHASE"/>
    <property type="match status" value="1"/>
</dbReference>
<reference evidence="21 22" key="1">
    <citation type="journal article" date="2011" name="Front. Microbiol.">
        <title>Genomic signatures of strain selection and enhancement in Bacillus atrophaeus var. globigii, a historical biowarfare simulant.</title>
        <authorList>
            <person name="Gibbons H.S."/>
            <person name="Broomall S.M."/>
            <person name="McNew L.A."/>
            <person name="Daligault H."/>
            <person name="Chapman C."/>
            <person name="Bruce D."/>
            <person name="Karavis M."/>
            <person name="Krepps M."/>
            <person name="McGregor P.A."/>
            <person name="Hong C."/>
            <person name="Park K.H."/>
            <person name="Akmal A."/>
            <person name="Feldman A."/>
            <person name="Lin J.S."/>
            <person name="Chang W.E."/>
            <person name="Higgs B.W."/>
            <person name="Demirev P."/>
            <person name="Lindquist J."/>
            <person name="Liem A."/>
            <person name="Fochler E."/>
            <person name="Read T.D."/>
            <person name="Tapia R."/>
            <person name="Johnson S."/>
            <person name="Bishop-Lilly K.A."/>
            <person name="Detter C."/>
            <person name="Han C."/>
            <person name="Sozhamannan S."/>
            <person name="Rosenzweig C.N."/>
            <person name="Skowronski E.W."/>
        </authorList>
    </citation>
    <scope>NUCLEOTIDE SEQUENCE [LARGE SCALE GENOMIC DNA]</scope>
    <source>
        <strain evidence="21 22">AK5</strain>
    </source>
</reference>
<feature type="domain" description="3-dehydroquinate synthase C-terminal" evidence="20">
    <location>
        <begin position="191"/>
        <end position="335"/>
    </location>
</feature>
<protein>
    <recommendedName>
        <fullName evidence="8 18">3-dehydroquinate synthase</fullName>
        <shortName evidence="18">DHQS</shortName>
        <ecNumber evidence="7 18">4.2.3.4</ecNumber>
    </recommendedName>
</protein>
<dbReference type="InterPro" id="IPR056179">
    <property type="entry name" value="DHQS_C"/>
</dbReference>
<evidence type="ECO:0000256" key="18">
    <source>
        <dbReference type="HAMAP-Rule" id="MF_00110"/>
    </source>
</evidence>
<keyword evidence="16 18" id="KW-0456">Lyase</keyword>
<evidence type="ECO:0000256" key="7">
    <source>
        <dbReference type="ARBA" id="ARBA00013031"/>
    </source>
</evidence>
<evidence type="ECO:0000256" key="10">
    <source>
        <dbReference type="ARBA" id="ARBA00022605"/>
    </source>
</evidence>
<dbReference type="InterPro" id="IPR050071">
    <property type="entry name" value="Dehydroquinate_synthase"/>
</dbReference>
<keyword evidence="15 18" id="KW-0057">Aromatic amino acid biosynthesis</keyword>
<sequence length="366" mass="39048">MSHGEQRIFVELGSRRYPIAIGAKTLHQLGALLAETFANTNRRVFIISNPTVAQHYLATAQASIVAAGFNHQAADVALMDDGEQFKSLASFSAIVDHLTSQQVSRDCIIVALGGGVVGDLAGFVAATWQRGVPFVQVPTTLLAQVDSSVGGKTAINHPGGKNLVGAFHQPSAVLIDIATLATLPDREFLAGLAEVIKYGIMADGEFFDWLESNLDAILARDSAALIYAIRRSCEIKADVVAADETEQGVRALLNLGHTFGHAIESYTKYQSWLHGEAVAAGMLMASRLAAQTGHLAVTDCQRIEKLLQKSGLPLTPPASMTADDWIALMSRDKKVKAGKIRFILPTAIGAAVIVDDITQQQLVAIL</sequence>
<dbReference type="GO" id="GO:0009423">
    <property type="term" value="P:chorismate biosynthetic process"/>
    <property type="evidence" value="ECO:0007669"/>
    <property type="project" value="UniProtKB-UniRule"/>
</dbReference>
<comment type="function">
    <text evidence="3 18">Catalyzes the conversion of 3-deoxy-D-arabino-heptulosonate 7-phosphate (DAHP) to dehydroquinate (DHQ).</text>
</comment>
<dbReference type="GO" id="GO:0046872">
    <property type="term" value="F:metal ion binding"/>
    <property type="evidence" value="ECO:0007669"/>
    <property type="project" value="UniProtKB-KW"/>
</dbReference>
<feature type="binding site" evidence="18">
    <location>
        <begin position="179"/>
        <end position="182"/>
    </location>
    <ligand>
        <name>NAD(+)</name>
        <dbReference type="ChEBI" id="CHEBI:57540"/>
    </ligand>
</feature>
<keyword evidence="14 18" id="KW-0520">NAD</keyword>
<dbReference type="GO" id="GO:0009073">
    <property type="term" value="P:aromatic amino acid family biosynthetic process"/>
    <property type="evidence" value="ECO:0007669"/>
    <property type="project" value="UniProtKB-KW"/>
</dbReference>
<evidence type="ECO:0000256" key="1">
    <source>
        <dbReference type="ARBA" id="ARBA00001393"/>
    </source>
</evidence>
<dbReference type="Gene3D" id="1.20.1090.10">
    <property type="entry name" value="Dehydroquinate synthase-like - alpha domain"/>
    <property type="match status" value="1"/>
</dbReference>
<dbReference type="OrthoDB" id="9806583at2"/>
<feature type="binding site" evidence="18">
    <location>
        <begin position="115"/>
        <end position="119"/>
    </location>
    <ligand>
        <name>NAD(+)</name>
        <dbReference type="ChEBI" id="CHEBI:57540"/>
    </ligand>
</feature>
<feature type="binding site" evidence="18">
    <location>
        <position position="161"/>
    </location>
    <ligand>
        <name>NAD(+)</name>
        <dbReference type="ChEBI" id="CHEBI:57540"/>
    </ligand>
</feature>
<evidence type="ECO:0000256" key="14">
    <source>
        <dbReference type="ARBA" id="ARBA00023027"/>
    </source>
</evidence>
<evidence type="ECO:0000256" key="6">
    <source>
        <dbReference type="ARBA" id="ARBA00005412"/>
    </source>
</evidence>
<keyword evidence="11 18" id="KW-0479">Metal-binding</keyword>
<evidence type="ECO:0000256" key="15">
    <source>
        <dbReference type="ARBA" id="ARBA00023141"/>
    </source>
</evidence>
<feature type="binding site" evidence="18">
    <location>
        <position position="152"/>
    </location>
    <ligand>
        <name>NAD(+)</name>
        <dbReference type="ChEBI" id="CHEBI:57540"/>
    </ligand>
</feature>
<dbReference type="InterPro" id="IPR016037">
    <property type="entry name" value="DHQ_synth_AroB"/>
</dbReference>
<dbReference type="Proteomes" id="UP000288212">
    <property type="component" value="Unassembled WGS sequence"/>
</dbReference>
<evidence type="ECO:0000256" key="13">
    <source>
        <dbReference type="ARBA" id="ARBA00022833"/>
    </source>
</evidence>
<dbReference type="GO" id="GO:0005737">
    <property type="term" value="C:cytoplasm"/>
    <property type="evidence" value="ECO:0007669"/>
    <property type="project" value="UniProtKB-SubCell"/>
</dbReference>
<dbReference type="FunFam" id="1.20.1090.10:FF:000002">
    <property type="entry name" value="3-dehydroquinate synthase"/>
    <property type="match status" value="1"/>
</dbReference>
<evidence type="ECO:0000256" key="17">
    <source>
        <dbReference type="ARBA" id="ARBA00023285"/>
    </source>
</evidence>
<dbReference type="InterPro" id="IPR030963">
    <property type="entry name" value="DHQ_synth_fam"/>
</dbReference>
<comment type="similarity">
    <text evidence="6 18">Belongs to the sugar phosphate cyclases superfamily. Dehydroquinate synthase family.</text>
</comment>
<comment type="caution">
    <text evidence="21">The sequence shown here is derived from an EMBL/GenBank/DDBJ whole genome shotgun (WGS) entry which is preliminary data.</text>
</comment>
<comment type="cofactor">
    <cofactor evidence="2 18">
        <name>NAD(+)</name>
        <dbReference type="ChEBI" id="CHEBI:57540"/>
    </cofactor>
</comment>
<proteinExistence type="inferred from homology"/>
<dbReference type="EMBL" id="PIPI01000007">
    <property type="protein sequence ID" value="RUO18855.1"/>
    <property type="molecule type" value="Genomic_DNA"/>
</dbReference>
<dbReference type="CDD" id="cd08195">
    <property type="entry name" value="DHQS"/>
    <property type="match status" value="1"/>
</dbReference>
<keyword evidence="12 18" id="KW-0547">Nucleotide-binding</keyword>
<keyword evidence="9 18" id="KW-0963">Cytoplasm</keyword>
<evidence type="ECO:0000256" key="8">
    <source>
        <dbReference type="ARBA" id="ARBA00017684"/>
    </source>
</evidence>